<organism evidence="1">
    <name type="scientific">bioreactor metagenome</name>
    <dbReference type="NCBI Taxonomy" id="1076179"/>
    <lineage>
        <taxon>unclassified sequences</taxon>
        <taxon>metagenomes</taxon>
        <taxon>ecological metagenomes</taxon>
    </lineage>
</organism>
<accession>A0A645EP72</accession>
<proteinExistence type="predicted"/>
<sequence length="75" mass="8788">MIVFWCADDDAVSCLDLFCQSFRFSWDLHVRRFVEDRQVLDFDDFDVCLIRKMLLDVLQQHAVSGVVRVCADEAD</sequence>
<name>A0A645EP72_9ZZZZ</name>
<gene>
    <name evidence="1" type="ORF">SDC9_149559</name>
</gene>
<dbReference type="AlphaFoldDB" id="A0A645EP72"/>
<protein>
    <submittedName>
        <fullName evidence="1">Uncharacterized protein</fullName>
    </submittedName>
</protein>
<evidence type="ECO:0000313" key="1">
    <source>
        <dbReference type="EMBL" id="MPN02343.1"/>
    </source>
</evidence>
<dbReference type="EMBL" id="VSSQ01048287">
    <property type="protein sequence ID" value="MPN02343.1"/>
    <property type="molecule type" value="Genomic_DNA"/>
</dbReference>
<reference evidence="1" key="1">
    <citation type="submission" date="2019-08" db="EMBL/GenBank/DDBJ databases">
        <authorList>
            <person name="Kucharzyk K."/>
            <person name="Murdoch R.W."/>
            <person name="Higgins S."/>
            <person name="Loffler F."/>
        </authorList>
    </citation>
    <scope>NUCLEOTIDE SEQUENCE</scope>
</reference>
<comment type="caution">
    <text evidence="1">The sequence shown here is derived from an EMBL/GenBank/DDBJ whole genome shotgun (WGS) entry which is preliminary data.</text>
</comment>